<dbReference type="SUPFAM" id="SSF56784">
    <property type="entry name" value="HAD-like"/>
    <property type="match status" value="1"/>
</dbReference>
<reference evidence="1 2" key="1">
    <citation type="submission" date="2017-02" db="EMBL/GenBank/DDBJ databases">
        <authorList>
            <person name="Peterson S.W."/>
        </authorList>
    </citation>
    <scope>NUCLEOTIDE SEQUENCE [LARGE SCALE GENOMIC DNA]</scope>
    <source>
        <strain evidence="1 2">ATCC BAA-1030</strain>
    </source>
</reference>
<dbReference type="Proteomes" id="UP000190328">
    <property type="component" value="Unassembled WGS sequence"/>
</dbReference>
<evidence type="ECO:0000313" key="2">
    <source>
        <dbReference type="Proteomes" id="UP000190328"/>
    </source>
</evidence>
<dbReference type="AlphaFoldDB" id="A0A1T4Q9D5"/>
<name>A0A1T4Q9D5_9ENTE</name>
<organism evidence="1 2">
    <name type="scientific">Pilibacter termitis</name>
    <dbReference type="NCBI Taxonomy" id="263852"/>
    <lineage>
        <taxon>Bacteria</taxon>
        <taxon>Bacillati</taxon>
        <taxon>Bacillota</taxon>
        <taxon>Bacilli</taxon>
        <taxon>Lactobacillales</taxon>
        <taxon>Enterococcaceae</taxon>
        <taxon>Pilibacter</taxon>
    </lineage>
</organism>
<dbReference type="EMBL" id="FUXI01000027">
    <property type="protein sequence ID" value="SKA00349.1"/>
    <property type="molecule type" value="Genomic_DNA"/>
</dbReference>
<keyword evidence="2" id="KW-1185">Reference proteome</keyword>
<evidence type="ECO:0000313" key="1">
    <source>
        <dbReference type="EMBL" id="SKA00349.1"/>
    </source>
</evidence>
<dbReference type="Gene3D" id="3.40.50.1000">
    <property type="entry name" value="HAD superfamily/HAD-like"/>
    <property type="match status" value="1"/>
</dbReference>
<dbReference type="InterPro" id="IPR036412">
    <property type="entry name" value="HAD-like_sf"/>
</dbReference>
<dbReference type="RefSeq" id="WP_234984658.1">
    <property type="nucleotide sequence ID" value="NZ_FUXI01000027.1"/>
</dbReference>
<dbReference type="InterPro" id="IPR023214">
    <property type="entry name" value="HAD_sf"/>
</dbReference>
<gene>
    <name evidence="1" type="ORF">SAMN02745116_02110</name>
</gene>
<proteinExistence type="predicted"/>
<sequence length="221" mass="25732">MTEKKEKLALLEKLKREIVERSPQHSFEKIEGVNVTMQFLRSDTGHVQYLPRKKVMGYDLDGVIFSIKRAIELTNEKLGTKISLHTMSPTDYEIVYYATMDDNIQKKIIKESMPNMKMVEDLAEEHLSGSEIVLITARHVNYAKETIDALNRFGIYYDKLYFTENKIPLITGLNIDWFYDDKAETIQKIKESSTRTKAVLVSAPYNRDAKIYDYRYKVGIL</sequence>
<protein>
    <submittedName>
        <fullName evidence="1">Uncharacterized protein, HAD superfamily</fullName>
    </submittedName>
</protein>
<accession>A0A1T4Q9D5</accession>